<dbReference type="AlphaFoldDB" id="A0A934KA31"/>
<evidence type="ECO:0000313" key="2">
    <source>
        <dbReference type="Proteomes" id="UP000612893"/>
    </source>
</evidence>
<dbReference type="Proteomes" id="UP000612893">
    <property type="component" value="Unassembled WGS sequence"/>
</dbReference>
<sequence>MSSTVPFSIRLSKALDAAVTEEARRTKRSKGAVLESLAEEAMRARRFPGIAFRGDDWNRRAWVIGTAFDVWELIQAIQDLGGADQVVKESGLTAAQVAVAEAYYRVYGDEVDALIDDNRQTLADLARAYPTFEVQAPATGRRP</sequence>
<organism evidence="1 2">
    <name type="scientific">Candidatus Nephthysia bennettiae</name>
    <dbReference type="NCBI Taxonomy" id="3127016"/>
    <lineage>
        <taxon>Bacteria</taxon>
        <taxon>Bacillati</taxon>
        <taxon>Candidatus Dormiibacterota</taxon>
        <taxon>Candidatus Dormibacteria</taxon>
        <taxon>Candidatus Dormibacterales</taxon>
        <taxon>Candidatus Dormibacteraceae</taxon>
        <taxon>Candidatus Nephthysia</taxon>
    </lineage>
</organism>
<gene>
    <name evidence="1" type="ORF">JF922_14835</name>
</gene>
<accession>A0A934KA31</accession>
<reference evidence="1" key="1">
    <citation type="submission" date="2020-10" db="EMBL/GenBank/DDBJ databases">
        <title>Ca. Dormibacterota MAGs.</title>
        <authorList>
            <person name="Montgomery K."/>
        </authorList>
    </citation>
    <scope>NUCLEOTIDE SEQUENCE [LARGE SCALE GENOMIC DNA]</scope>
    <source>
        <strain evidence="1">SC8812_S17_10</strain>
    </source>
</reference>
<evidence type="ECO:0000313" key="1">
    <source>
        <dbReference type="EMBL" id="MBJ7599338.1"/>
    </source>
</evidence>
<dbReference type="RefSeq" id="WP_338202833.1">
    <property type="nucleotide sequence ID" value="NZ_JAEKNR010000148.1"/>
</dbReference>
<proteinExistence type="predicted"/>
<dbReference type="EMBL" id="JAEKNR010000148">
    <property type="protein sequence ID" value="MBJ7599338.1"/>
    <property type="molecule type" value="Genomic_DNA"/>
</dbReference>
<comment type="caution">
    <text evidence="1">The sequence shown here is derived from an EMBL/GenBank/DDBJ whole genome shotgun (WGS) entry which is preliminary data.</text>
</comment>
<keyword evidence="2" id="KW-1185">Reference proteome</keyword>
<protein>
    <submittedName>
        <fullName evidence="1">Ribbon-helix-helix protein, CopG family</fullName>
    </submittedName>
</protein>
<name>A0A934KA31_9BACT</name>